<accession>A0ABQ7BNY0</accession>
<gene>
    <name evidence="1" type="ORF">DY000_02043022</name>
</gene>
<sequence>MSHTSTVMELEDAGPSLRLDVQAVVRRVEADIRATTTRITPPSFFELEQSSKLPTTLRDADVVTDGARTAEPSCRKSQI</sequence>
<keyword evidence="2" id="KW-1185">Reference proteome</keyword>
<organism evidence="1 2">
    <name type="scientific">Brassica cretica</name>
    <name type="common">Mustard</name>
    <dbReference type="NCBI Taxonomy" id="69181"/>
    <lineage>
        <taxon>Eukaryota</taxon>
        <taxon>Viridiplantae</taxon>
        <taxon>Streptophyta</taxon>
        <taxon>Embryophyta</taxon>
        <taxon>Tracheophyta</taxon>
        <taxon>Spermatophyta</taxon>
        <taxon>Magnoliopsida</taxon>
        <taxon>eudicotyledons</taxon>
        <taxon>Gunneridae</taxon>
        <taxon>Pentapetalae</taxon>
        <taxon>rosids</taxon>
        <taxon>malvids</taxon>
        <taxon>Brassicales</taxon>
        <taxon>Brassicaceae</taxon>
        <taxon>Brassiceae</taxon>
        <taxon>Brassica</taxon>
    </lineage>
</organism>
<name>A0ABQ7BNY0_BRACR</name>
<reference evidence="1 2" key="1">
    <citation type="journal article" date="2020" name="BMC Genomics">
        <title>Intraspecific diversification of the crop wild relative Brassica cretica Lam. using demographic model selection.</title>
        <authorList>
            <person name="Kioukis A."/>
            <person name="Michalopoulou V.A."/>
            <person name="Briers L."/>
            <person name="Pirintsos S."/>
            <person name="Studholme D.J."/>
            <person name="Pavlidis P."/>
            <person name="Sarris P.F."/>
        </authorList>
    </citation>
    <scope>NUCLEOTIDE SEQUENCE [LARGE SCALE GENOMIC DNA]</scope>
    <source>
        <strain evidence="2">cv. PFS-1207/04</strain>
    </source>
</reference>
<proteinExistence type="predicted"/>
<protein>
    <submittedName>
        <fullName evidence="1">Uncharacterized protein</fullName>
    </submittedName>
</protein>
<evidence type="ECO:0000313" key="2">
    <source>
        <dbReference type="Proteomes" id="UP000266723"/>
    </source>
</evidence>
<comment type="caution">
    <text evidence="1">The sequence shown here is derived from an EMBL/GenBank/DDBJ whole genome shotgun (WGS) entry which is preliminary data.</text>
</comment>
<dbReference type="EMBL" id="QGKV02001507">
    <property type="protein sequence ID" value="KAF3534017.1"/>
    <property type="molecule type" value="Genomic_DNA"/>
</dbReference>
<dbReference type="Proteomes" id="UP000266723">
    <property type="component" value="Unassembled WGS sequence"/>
</dbReference>
<evidence type="ECO:0000313" key="1">
    <source>
        <dbReference type="EMBL" id="KAF3534017.1"/>
    </source>
</evidence>